<reference evidence="6 7" key="1">
    <citation type="submission" date="2018-02" db="EMBL/GenBank/DDBJ databases">
        <title>Genome sequence of the basidiomycete white-rot fungus Phlebia centrifuga.</title>
        <authorList>
            <person name="Granchi Z."/>
            <person name="Peng M."/>
            <person name="de Vries R.P."/>
            <person name="Hilden K."/>
            <person name="Makela M.R."/>
            <person name="Grigoriev I."/>
            <person name="Riley R."/>
        </authorList>
    </citation>
    <scope>NUCLEOTIDE SEQUENCE [LARGE SCALE GENOMIC DNA]</scope>
    <source>
        <strain evidence="6 7">FBCC195</strain>
    </source>
</reference>
<comment type="caution">
    <text evidence="6">The sequence shown here is derived from an EMBL/GenBank/DDBJ whole genome shotgun (WGS) entry which is preliminary data.</text>
</comment>
<dbReference type="PANTHER" id="PTHR43618:SF4">
    <property type="entry name" value="SHORT CHAIN DEHYDROGENASE_REDUCTASE FAMILY (AFU_ORTHOLOGUE AFUA_7G04540)"/>
    <property type="match status" value="1"/>
</dbReference>
<dbReference type="SUPFAM" id="SSF51735">
    <property type="entry name" value="NAD(P)-binding Rossmann-fold domains"/>
    <property type="match status" value="1"/>
</dbReference>
<gene>
    <name evidence="6" type="ORF">PHLCEN_2v7299</name>
</gene>
<sequence>MSTSHNKIFTTSSLFNVEGRTVLVTGGATGIGLMIAQAFANNGARVYIASRREDTLNQTADVWGKSLVHPKGEIIPVQADITDKSSIEKLVNEISSKEKKLDILVNNAGVSLGTTSTEKGEEGAHALKNELWKESWEDWEDTYKTNVIGYFFTSVAFLPLLSAAKRPDYTPCVINVSSISGITRTSQHHFKYNVSKAATIHLNTLLAQEFSQSGVQVRVNSIAPGIFPSQMTTEGKDDKNKSQIHTGDDYGEKKDIPAGRPGAETDMAQTALFIACNQYLYGQTVAVDGGYLLKHP</sequence>
<evidence type="ECO:0000256" key="4">
    <source>
        <dbReference type="RuleBase" id="RU000363"/>
    </source>
</evidence>
<keyword evidence="3" id="KW-0560">Oxidoreductase</keyword>
<keyword evidence="2" id="KW-0521">NADP</keyword>
<dbReference type="InterPro" id="IPR020904">
    <property type="entry name" value="Sc_DH/Rdtase_CS"/>
</dbReference>
<dbReference type="InterPro" id="IPR036291">
    <property type="entry name" value="NAD(P)-bd_dom_sf"/>
</dbReference>
<accession>A0A2R6NWZ6</accession>
<organism evidence="6 7">
    <name type="scientific">Hermanssonia centrifuga</name>
    <dbReference type="NCBI Taxonomy" id="98765"/>
    <lineage>
        <taxon>Eukaryota</taxon>
        <taxon>Fungi</taxon>
        <taxon>Dikarya</taxon>
        <taxon>Basidiomycota</taxon>
        <taxon>Agaricomycotina</taxon>
        <taxon>Agaricomycetes</taxon>
        <taxon>Polyporales</taxon>
        <taxon>Meruliaceae</taxon>
        <taxon>Hermanssonia</taxon>
    </lineage>
</organism>
<evidence type="ECO:0008006" key="8">
    <source>
        <dbReference type="Google" id="ProtNLM"/>
    </source>
</evidence>
<dbReference type="OrthoDB" id="3819888at2759"/>
<evidence type="ECO:0000256" key="2">
    <source>
        <dbReference type="ARBA" id="ARBA00022857"/>
    </source>
</evidence>
<dbReference type="Gene3D" id="3.40.50.720">
    <property type="entry name" value="NAD(P)-binding Rossmann-like Domain"/>
    <property type="match status" value="1"/>
</dbReference>
<dbReference type="PRINTS" id="PR00081">
    <property type="entry name" value="GDHRDH"/>
</dbReference>
<dbReference type="Proteomes" id="UP000186601">
    <property type="component" value="Unassembled WGS sequence"/>
</dbReference>
<dbReference type="PANTHER" id="PTHR43618">
    <property type="entry name" value="7-ALPHA-HYDROXYSTEROID DEHYDROGENASE"/>
    <property type="match status" value="1"/>
</dbReference>
<dbReference type="EMBL" id="MLYV02000728">
    <property type="protein sequence ID" value="PSR78710.1"/>
    <property type="molecule type" value="Genomic_DNA"/>
</dbReference>
<evidence type="ECO:0000313" key="7">
    <source>
        <dbReference type="Proteomes" id="UP000186601"/>
    </source>
</evidence>
<dbReference type="Pfam" id="PF00106">
    <property type="entry name" value="adh_short"/>
    <property type="match status" value="1"/>
</dbReference>
<dbReference type="PRINTS" id="PR00080">
    <property type="entry name" value="SDRFAMILY"/>
</dbReference>
<dbReference type="InterPro" id="IPR052178">
    <property type="entry name" value="Sec_Metab_Biosynth_SDR"/>
</dbReference>
<dbReference type="GO" id="GO:0016491">
    <property type="term" value="F:oxidoreductase activity"/>
    <property type="evidence" value="ECO:0007669"/>
    <property type="project" value="UniProtKB-KW"/>
</dbReference>
<protein>
    <recommendedName>
        <fullName evidence="8">NAD(P)-binding protein</fullName>
    </recommendedName>
</protein>
<dbReference type="STRING" id="98765.A0A2R6NWZ6"/>
<comment type="similarity">
    <text evidence="1 4">Belongs to the short-chain dehydrogenases/reductases (SDR) family.</text>
</comment>
<name>A0A2R6NWZ6_9APHY</name>
<keyword evidence="7" id="KW-1185">Reference proteome</keyword>
<evidence type="ECO:0000256" key="3">
    <source>
        <dbReference type="ARBA" id="ARBA00023002"/>
    </source>
</evidence>
<proteinExistence type="inferred from homology"/>
<dbReference type="AlphaFoldDB" id="A0A2R6NWZ6"/>
<evidence type="ECO:0000256" key="1">
    <source>
        <dbReference type="ARBA" id="ARBA00006484"/>
    </source>
</evidence>
<evidence type="ECO:0000313" key="6">
    <source>
        <dbReference type="EMBL" id="PSR78710.1"/>
    </source>
</evidence>
<dbReference type="PROSITE" id="PS00061">
    <property type="entry name" value="ADH_SHORT"/>
    <property type="match status" value="1"/>
</dbReference>
<feature type="compositionally biased region" description="Basic and acidic residues" evidence="5">
    <location>
        <begin position="234"/>
        <end position="257"/>
    </location>
</feature>
<evidence type="ECO:0000256" key="5">
    <source>
        <dbReference type="SAM" id="MobiDB-lite"/>
    </source>
</evidence>
<dbReference type="InterPro" id="IPR002347">
    <property type="entry name" value="SDR_fam"/>
</dbReference>
<feature type="region of interest" description="Disordered" evidence="5">
    <location>
        <begin position="229"/>
        <end position="262"/>
    </location>
</feature>